<evidence type="ECO:0008006" key="5">
    <source>
        <dbReference type="Google" id="ProtNLM"/>
    </source>
</evidence>
<evidence type="ECO:0000313" key="2">
    <source>
        <dbReference type="EMBL" id="KOY60312.1"/>
    </source>
</evidence>
<organism evidence="1 4">
    <name type="scientific">Photorhabdus heterorhabditis</name>
    <dbReference type="NCBI Taxonomy" id="880156"/>
    <lineage>
        <taxon>Bacteria</taxon>
        <taxon>Pseudomonadati</taxon>
        <taxon>Pseudomonadota</taxon>
        <taxon>Gammaproteobacteria</taxon>
        <taxon>Enterobacterales</taxon>
        <taxon>Morganellaceae</taxon>
        <taxon>Photorhabdus</taxon>
    </lineage>
</organism>
<name>A0A5B0VIY8_9GAMM</name>
<gene>
    <name evidence="2" type="ORF">AM629_20015</name>
    <name evidence="1" type="ORF">F0L16_20840</name>
</gene>
<evidence type="ECO:0000313" key="1">
    <source>
        <dbReference type="EMBL" id="KAA1174612.1"/>
    </source>
</evidence>
<dbReference type="EMBL" id="LJCS01000102">
    <property type="protein sequence ID" value="KOY60312.1"/>
    <property type="molecule type" value="Genomic_DNA"/>
</dbReference>
<sequence>MTMTAKLVDRDVNLNIRVEKDLRDAFSRACQLADSSASRELRHFMRQYVAKHAQQQLKF</sequence>
<dbReference type="AlphaFoldDB" id="A0A5B0VIY8"/>
<comment type="caution">
    <text evidence="1">The sequence shown here is derived from an EMBL/GenBank/DDBJ whole genome shotgun (WGS) entry which is preliminary data.</text>
</comment>
<proteinExistence type="predicted"/>
<evidence type="ECO:0000313" key="4">
    <source>
        <dbReference type="Proteomes" id="UP000322184"/>
    </source>
</evidence>
<dbReference type="RefSeq" id="WP_054481405.1">
    <property type="nucleotide sequence ID" value="NZ_CAWMRL010000102.1"/>
</dbReference>
<dbReference type="EMBL" id="VTUW01000076">
    <property type="protein sequence ID" value="KAA1174612.1"/>
    <property type="molecule type" value="Genomic_DNA"/>
</dbReference>
<accession>A0A5B0VIY8</accession>
<dbReference type="Proteomes" id="UP000037727">
    <property type="component" value="Unassembled WGS sequence"/>
</dbReference>
<reference evidence="1 4" key="2">
    <citation type="submission" date="2019-09" db="EMBL/GenBank/DDBJ databases">
        <title>Whole genome sequence of Photorhabdus heterorhabditis strain ETL (Enterobacteriales: Enterobacteriaceae) a bacterial symbiont of Heterorhabditis zealandica strain ETL (Rhabditida: Heterorhabditidae).</title>
        <authorList>
            <person name="Lulamba T.E."/>
            <person name="Serepa-Dlamini M.H."/>
        </authorList>
    </citation>
    <scope>NUCLEOTIDE SEQUENCE [LARGE SCALE GENOMIC DNA]</scope>
    <source>
        <strain evidence="1 4">ETL</strain>
    </source>
</reference>
<keyword evidence="3" id="KW-1185">Reference proteome</keyword>
<dbReference type="Proteomes" id="UP000322184">
    <property type="component" value="Unassembled WGS sequence"/>
</dbReference>
<reference evidence="2 3" key="1">
    <citation type="submission" date="2015-09" db="EMBL/GenBank/DDBJ databases">
        <title>Draft genome sequence and assembly of Photorhabdus sp. VMG, a bacterial symbiont associated with Heterorhabditis zealandica.</title>
        <authorList>
            <person name="Naidoo S."/>
            <person name="Featherston J."/>
            <person name="Mothupi B."/>
            <person name="Gray V.M."/>
        </authorList>
    </citation>
    <scope>NUCLEOTIDE SEQUENCE [LARGE SCALE GENOMIC DNA]</scope>
    <source>
        <strain evidence="2 3">VMG</strain>
    </source>
</reference>
<protein>
    <recommendedName>
        <fullName evidence="5">Plasmid-related protein</fullName>
    </recommendedName>
</protein>
<evidence type="ECO:0000313" key="3">
    <source>
        <dbReference type="Proteomes" id="UP000037727"/>
    </source>
</evidence>